<evidence type="ECO:0000313" key="2">
    <source>
        <dbReference type="Proteomes" id="UP001055104"/>
    </source>
</evidence>
<protein>
    <submittedName>
        <fullName evidence="1">Uncharacterized protein</fullName>
    </submittedName>
</protein>
<dbReference type="EMBL" id="BQOB01000001">
    <property type="protein sequence ID" value="GKH81544.1"/>
    <property type="molecule type" value="Genomic_DNA"/>
</dbReference>
<proteinExistence type="predicted"/>
<evidence type="ECO:0000313" key="1">
    <source>
        <dbReference type="EMBL" id="GKH81544.1"/>
    </source>
</evidence>
<sequence>MITQMKAVSNIISFLSMLFMLWFPLQLLAQEPEYKKWDNHDVKGVYIEVEDEDDADIEENGRYFQKYRRLSSDIYEVEVSEKVSSKLWKIKGTKFFMFFRYNPYLYKYDEGILDWGGYDGTFYKKP</sequence>
<dbReference type="AlphaFoldDB" id="A0AA37KML5"/>
<reference evidence="1" key="1">
    <citation type="submission" date="2022-01" db="EMBL/GenBank/DDBJ databases">
        <title>Novel bile acid biosynthetic pathways are enriched in the microbiome of centenarians.</title>
        <authorList>
            <person name="Sato Y."/>
            <person name="Atarashi K."/>
            <person name="Plichta R.D."/>
            <person name="Arai Y."/>
            <person name="Sasajima S."/>
            <person name="Kearney M.S."/>
            <person name="Suda W."/>
            <person name="Takeshita K."/>
            <person name="Sasaki T."/>
            <person name="Okamoto S."/>
            <person name="Skelly N.A."/>
            <person name="Okamura Y."/>
            <person name="Vlamakis H."/>
            <person name="Li Y."/>
            <person name="Tanoue T."/>
            <person name="Takei H."/>
            <person name="Nittono H."/>
            <person name="Narushima S."/>
            <person name="Irie J."/>
            <person name="Itoh H."/>
            <person name="Moriya K."/>
            <person name="Sugiura Y."/>
            <person name="Suematsu M."/>
            <person name="Moritoki N."/>
            <person name="Shibata S."/>
            <person name="Littman R.D."/>
            <person name="Fischbach A.M."/>
            <person name="Uwamino Y."/>
            <person name="Inoue T."/>
            <person name="Honda A."/>
            <person name="Hattori M."/>
            <person name="Murai T."/>
            <person name="Xavier J.R."/>
            <person name="Hirose N."/>
            <person name="Honda K."/>
        </authorList>
    </citation>
    <scope>NUCLEOTIDE SEQUENCE</scope>
    <source>
        <strain evidence="1">CE91-St7</strain>
    </source>
</reference>
<name>A0AA37KML5_9BACT</name>
<accession>A0AA37KML5</accession>
<dbReference type="Proteomes" id="UP001055104">
    <property type="component" value="Unassembled WGS sequence"/>
</dbReference>
<gene>
    <name evidence="1" type="ORF">CE91St7_24280</name>
</gene>
<organism evidence="1 2">
    <name type="scientific">Phocaeicola dorei</name>
    <dbReference type="NCBI Taxonomy" id="357276"/>
    <lineage>
        <taxon>Bacteria</taxon>
        <taxon>Pseudomonadati</taxon>
        <taxon>Bacteroidota</taxon>
        <taxon>Bacteroidia</taxon>
        <taxon>Bacteroidales</taxon>
        <taxon>Bacteroidaceae</taxon>
        <taxon>Phocaeicola</taxon>
    </lineage>
</organism>
<comment type="caution">
    <text evidence="1">The sequence shown here is derived from an EMBL/GenBank/DDBJ whole genome shotgun (WGS) entry which is preliminary data.</text>
</comment>